<gene>
    <name evidence="2" type="ORF">ARMOST_21478</name>
</gene>
<evidence type="ECO:0000313" key="3">
    <source>
        <dbReference type="Proteomes" id="UP000219338"/>
    </source>
</evidence>
<organism evidence="2 3">
    <name type="scientific">Armillaria ostoyae</name>
    <name type="common">Armillaria root rot fungus</name>
    <dbReference type="NCBI Taxonomy" id="47428"/>
    <lineage>
        <taxon>Eukaryota</taxon>
        <taxon>Fungi</taxon>
        <taxon>Dikarya</taxon>
        <taxon>Basidiomycota</taxon>
        <taxon>Agaricomycotina</taxon>
        <taxon>Agaricomycetes</taxon>
        <taxon>Agaricomycetidae</taxon>
        <taxon>Agaricales</taxon>
        <taxon>Marasmiineae</taxon>
        <taxon>Physalacriaceae</taxon>
        <taxon>Armillaria</taxon>
    </lineage>
</organism>
<keyword evidence="3" id="KW-1185">Reference proteome</keyword>
<dbReference type="EMBL" id="FUEG01000050">
    <property type="protein sequence ID" value="SJL17909.1"/>
    <property type="molecule type" value="Genomic_DNA"/>
</dbReference>
<name>A0A284SA96_ARMOS</name>
<reference evidence="3" key="1">
    <citation type="journal article" date="2017" name="Nat. Ecol. Evol.">
        <title>Genome expansion and lineage-specific genetic innovations in the forest pathogenic fungi Armillaria.</title>
        <authorList>
            <person name="Sipos G."/>
            <person name="Prasanna A.N."/>
            <person name="Walter M.C."/>
            <person name="O'Connor E."/>
            <person name="Balint B."/>
            <person name="Krizsan K."/>
            <person name="Kiss B."/>
            <person name="Hess J."/>
            <person name="Varga T."/>
            <person name="Slot J."/>
            <person name="Riley R."/>
            <person name="Boka B."/>
            <person name="Rigling D."/>
            <person name="Barry K."/>
            <person name="Lee J."/>
            <person name="Mihaltcheva S."/>
            <person name="LaButti K."/>
            <person name="Lipzen A."/>
            <person name="Waldron R."/>
            <person name="Moloney N.M."/>
            <person name="Sperisen C."/>
            <person name="Kredics L."/>
            <person name="Vagvoelgyi C."/>
            <person name="Patrignani A."/>
            <person name="Fitzpatrick D."/>
            <person name="Nagy I."/>
            <person name="Doyle S."/>
            <person name="Anderson J.B."/>
            <person name="Grigoriev I.V."/>
            <person name="Gueldener U."/>
            <person name="Muensterkoetter M."/>
            <person name="Nagy L.G."/>
        </authorList>
    </citation>
    <scope>NUCLEOTIDE SEQUENCE [LARGE SCALE GENOMIC DNA]</scope>
    <source>
        <strain evidence="3">C18/9</strain>
    </source>
</reference>
<protein>
    <submittedName>
        <fullName evidence="2">Uncharacterized protein</fullName>
    </submittedName>
</protein>
<dbReference type="Proteomes" id="UP000219338">
    <property type="component" value="Unassembled WGS sequence"/>
</dbReference>
<feature type="region of interest" description="Disordered" evidence="1">
    <location>
        <begin position="62"/>
        <end position="88"/>
    </location>
</feature>
<proteinExistence type="predicted"/>
<feature type="compositionally biased region" description="Polar residues" evidence="1">
    <location>
        <begin position="62"/>
        <end position="72"/>
    </location>
</feature>
<evidence type="ECO:0000256" key="1">
    <source>
        <dbReference type="SAM" id="MobiDB-lite"/>
    </source>
</evidence>
<dbReference type="AlphaFoldDB" id="A0A284SA96"/>
<sequence length="88" mass="9640">MKICSSTSNDDRDGDIIWSVCQSARTRRKLPNDGTIDTNADAPPMPSRIIVVLTLSFAPLSPNRQENISGRSYRSESPRSVDSFPAAT</sequence>
<accession>A0A284SA96</accession>
<evidence type="ECO:0000313" key="2">
    <source>
        <dbReference type="EMBL" id="SJL17909.1"/>
    </source>
</evidence>